<keyword evidence="1" id="KW-0812">Transmembrane</keyword>
<evidence type="ECO:0000313" key="3">
    <source>
        <dbReference type="EMBL" id="MBB4011060.1"/>
    </source>
</evidence>
<reference evidence="3 4" key="1">
    <citation type="submission" date="2020-08" db="EMBL/GenBank/DDBJ databases">
        <title>Genomic Encyclopedia of Type Strains, Phase IV (KMG-IV): sequencing the most valuable type-strain genomes for metagenomic binning, comparative biology and taxonomic classification.</title>
        <authorList>
            <person name="Goeker M."/>
        </authorList>
    </citation>
    <scope>NUCLEOTIDE SEQUENCE [LARGE SCALE GENOMIC DNA]</scope>
    <source>
        <strain evidence="3 4">DSM 106739</strain>
    </source>
</reference>
<keyword evidence="1" id="KW-0472">Membrane</keyword>
<gene>
    <name evidence="3" type="ORF">GGR36_000368</name>
</gene>
<protein>
    <recommendedName>
        <fullName evidence="2">Inner membrane protein YgaP-like transmembrane domain-containing protein</fullName>
    </recommendedName>
</protein>
<dbReference type="Gene3D" id="6.10.140.1340">
    <property type="match status" value="1"/>
</dbReference>
<name>A0A840BDF4_9RHOO</name>
<feature type="transmembrane region" description="Helical" evidence="1">
    <location>
        <begin position="29"/>
        <end position="46"/>
    </location>
</feature>
<dbReference type="InterPro" id="IPR021309">
    <property type="entry name" value="YgaP-like_TM"/>
</dbReference>
<keyword evidence="4" id="KW-1185">Reference proteome</keyword>
<feature type="domain" description="Inner membrane protein YgaP-like transmembrane" evidence="2">
    <location>
        <begin position="2"/>
        <end position="61"/>
    </location>
</feature>
<evidence type="ECO:0000259" key="2">
    <source>
        <dbReference type="Pfam" id="PF11127"/>
    </source>
</evidence>
<dbReference type="Pfam" id="PF11127">
    <property type="entry name" value="YgaP-like_TM"/>
    <property type="match status" value="1"/>
</dbReference>
<evidence type="ECO:0000313" key="4">
    <source>
        <dbReference type="Proteomes" id="UP000561045"/>
    </source>
</evidence>
<dbReference type="AlphaFoldDB" id="A0A840BDF4"/>
<feature type="transmembrane region" description="Helical" evidence="1">
    <location>
        <begin position="7"/>
        <end position="23"/>
    </location>
</feature>
<dbReference type="Proteomes" id="UP000561045">
    <property type="component" value="Unassembled WGS sequence"/>
</dbReference>
<proteinExistence type="predicted"/>
<dbReference type="RefSeq" id="WP_183631301.1">
    <property type="nucleotide sequence ID" value="NZ_BAABLE010000011.1"/>
</dbReference>
<comment type="caution">
    <text evidence="3">The sequence shown here is derived from an EMBL/GenBank/DDBJ whole genome shotgun (WGS) entry which is preliminary data.</text>
</comment>
<keyword evidence="1" id="KW-1133">Transmembrane helix</keyword>
<dbReference type="EMBL" id="JACIET010000001">
    <property type="protein sequence ID" value="MBB4011060.1"/>
    <property type="molecule type" value="Genomic_DNA"/>
</dbReference>
<sequence length="72" mass="7854">MTTERLIRIIAGAFVMLSLALGIPGSPIFVSQWFLAFTAFVGVNLFQSGITRWCLMEDILSKLGVKRGGIHG</sequence>
<organism evidence="3 4">
    <name type="scientific">Niveibacterium umoris</name>
    <dbReference type="NCBI Taxonomy" id="1193620"/>
    <lineage>
        <taxon>Bacteria</taxon>
        <taxon>Pseudomonadati</taxon>
        <taxon>Pseudomonadota</taxon>
        <taxon>Betaproteobacteria</taxon>
        <taxon>Rhodocyclales</taxon>
        <taxon>Rhodocyclaceae</taxon>
        <taxon>Niveibacterium</taxon>
    </lineage>
</organism>
<evidence type="ECO:0000256" key="1">
    <source>
        <dbReference type="SAM" id="Phobius"/>
    </source>
</evidence>
<accession>A0A840BDF4</accession>